<dbReference type="RefSeq" id="WP_117970716.1">
    <property type="nucleotide sequence ID" value="NZ_CATWJF010000049.1"/>
</dbReference>
<comment type="caution">
    <text evidence="1">The sequence shown here is derived from an EMBL/GenBank/DDBJ whole genome shotgun (WGS) entry which is preliminary data.</text>
</comment>
<dbReference type="Proteomes" id="UP000286186">
    <property type="component" value="Unassembled WGS sequence"/>
</dbReference>
<evidence type="ECO:0000313" key="3">
    <source>
        <dbReference type="Proteomes" id="UP000284779"/>
    </source>
</evidence>
<dbReference type="EMBL" id="QRHR01000005">
    <property type="protein sequence ID" value="RHF88797.1"/>
    <property type="molecule type" value="Genomic_DNA"/>
</dbReference>
<dbReference type="AlphaFoldDB" id="A0A413R8A1"/>
<dbReference type="EMBL" id="QSFD01000006">
    <property type="protein sequence ID" value="RHA18385.1"/>
    <property type="molecule type" value="Genomic_DNA"/>
</dbReference>
<gene>
    <name evidence="2" type="ORF">DW652_06055</name>
    <name evidence="1" type="ORF">DW944_07625</name>
</gene>
<dbReference type="Gene3D" id="3.40.1350.10">
    <property type="match status" value="1"/>
</dbReference>
<dbReference type="InterPro" id="IPR011856">
    <property type="entry name" value="tRNA_endonuc-like_dom_sf"/>
</dbReference>
<protein>
    <recommendedName>
        <fullName evidence="5">Restriction endonuclease type IV Mrr domain-containing protein</fullName>
    </recommendedName>
</protein>
<evidence type="ECO:0000313" key="2">
    <source>
        <dbReference type="EMBL" id="RHF88797.1"/>
    </source>
</evidence>
<reference evidence="3 4" key="1">
    <citation type="submission" date="2018-08" db="EMBL/GenBank/DDBJ databases">
        <title>A genome reference for cultivated species of the human gut microbiota.</title>
        <authorList>
            <person name="Zou Y."/>
            <person name="Xue W."/>
            <person name="Luo G."/>
        </authorList>
    </citation>
    <scope>NUCLEOTIDE SEQUENCE [LARGE SCALE GENOMIC DNA]</scope>
    <source>
        <strain evidence="2 4">AM23-22</strain>
        <strain evidence="1 3">AM44-11BH</strain>
    </source>
</reference>
<dbReference type="GO" id="GO:0003676">
    <property type="term" value="F:nucleic acid binding"/>
    <property type="evidence" value="ECO:0007669"/>
    <property type="project" value="InterPro"/>
</dbReference>
<keyword evidence="3" id="KW-1185">Reference proteome</keyword>
<evidence type="ECO:0000313" key="1">
    <source>
        <dbReference type="EMBL" id="RHA18385.1"/>
    </source>
</evidence>
<evidence type="ECO:0008006" key="5">
    <source>
        <dbReference type="Google" id="ProtNLM"/>
    </source>
</evidence>
<sequence length="312" mass="36009">MKEHQAREIIFEEKVKKLLQDSNYINIVEQNIPGRSSSHGINSYGKLNLPTAFIFPLRIIFQYKYYAKNKVELMHVRDFGGIIADISETNYAIQGDMGNICDRYNYTGCYFSATAFSREAQEYAWAHNIFMVSLERIGVMQPILKKIDSFVSGLSENIINNITKQELLEGYEREVDEENIIPEGAIGIINDVYPVMILGKNGWTKPVIEEATKSEINRAYIDSVYRSENQFEANFELNFMECSAEFSVPITVVEKLMNREDNETKNNVIFNIDIPFISDKEIKKFVSLEVFLEGFNRGDYTNKQISFFNFGE</sequence>
<accession>A0A413R8A1</accession>
<proteinExistence type="predicted"/>
<dbReference type="Proteomes" id="UP000284779">
    <property type="component" value="Unassembled WGS sequence"/>
</dbReference>
<name>A0A413R8A1_9FIRM</name>
<evidence type="ECO:0000313" key="4">
    <source>
        <dbReference type="Proteomes" id="UP000286186"/>
    </source>
</evidence>
<organism evidence="1 3">
    <name type="scientific">Eubacterium ventriosum</name>
    <dbReference type="NCBI Taxonomy" id="39496"/>
    <lineage>
        <taxon>Bacteria</taxon>
        <taxon>Bacillati</taxon>
        <taxon>Bacillota</taxon>
        <taxon>Clostridia</taxon>
        <taxon>Eubacteriales</taxon>
        <taxon>Eubacteriaceae</taxon>
        <taxon>Eubacterium</taxon>
    </lineage>
</organism>